<dbReference type="GO" id="GO:0030964">
    <property type="term" value="C:NADH dehydrogenase complex"/>
    <property type="evidence" value="ECO:0007669"/>
    <property type="project" value="TreeGrafter"/>
</dbReference>
<evidence type="ECO:0000256" key="2">
    <source>
        <dbReference type="ARBA" id="ARBA00008472"/>
    </source>
</evidence>
<evidence type="ECO:0000256" key="1">
    <source>
        <dbReference type="ARBA" id="ARBA00004370"/>
    </source>
</evidence>
<name>H9A9I9_9HYME</name>
<protein>
    <recommendedName>
        <fullName evidence="3 9">NADH-ubiquinone oxidoreductase chain 3</fullName>
        <ecNumber evidence="9">7.1.1.2</ecNumber>
    </recommendedName>
</protein>
<comment type="similarity">
    <text evidence="2 9">Belongs to the complex I subunit 3 family.</text>
</comment>
<evidence type="ECO:0000313" key="10">
    <source>
        <dbReference type="EMBL" id="AET62614.1"/>
    </source>
</evidence>
<dbReference type="Gene3D" id="1.20.58.1610">
    <property type="entry name" value="NADH:ubiquinone/plastoquinone oxidoreductase, chain 3"/>
    <property type="match status" value="1"/>
</dbReference>
<evidence type="ECO:0000256" key="8">
    <source>
        <dbReference type="ARBA" id="ARBA00049551"/>
    </source>
</evidence>
<reference evidence="10" key="1">
    <citation type="journal article" date="2012" name="PLoS ONE">
        <title>Accelerated evolution of mitochondrial but not nuclear genomes of hymenoptera: new evidence from crabronid wasps.</title>
        <authorList>
            <person name="Kaltenpoth M."/>
            <person name="Showers Corneli P."/>
            <person name="Dunn D.M."/>
            <person name="Weiss R.B."/>
            <person name="Strohm E."/>
            <person name="Seger J."/>
        </authorList>
    </citation>
    <scope>NUCLEOTIDE SEQUENCE</scope>
</reference>
<evidence type="ECO:0000313" key="11">
    <source>
        <dbReference type="EMBL" id="QNV11908.1"/>
    </source>
</evidence>
<reference evidence="11" key="2">
    <citation type="submission" date="2020-08" db="EMBL/GenBank/DDBJ databases">
        <title>DNAmark Project.</title>
        <authorList>
            <person name="Leerhoei F."/>
        </authorList>
    </citation>
    <scope>NUCLEOTIDE SEQUENCE</scope>
    <source>
        <strain evidence="11">DM731</strain>
    </source>
</reference>
<feature type="transmembrane region" description="Helical" evidence="9">
    <location>
        <begin position="53"/>
        <end position="75"/>
    </location>
</feature>
<comment type="function">
    <text evidence="9">Core subunit of the mitochondrial membrane respiratory chain NADH dehydrogenase (Complex I) which catalyzes electron transfer from NADH through the respiratory chain, using ubiquinone as an electron acceptor. Essential for the catalytic activity of complex I.</text>
</comment>
<comment type="subcellular location">
    <subcellularLocation>
        <location evidence="1">Membrane</location>
    </subcellularLocation>
    <subcellularLocation>
        <location evidence="9">Mitochondrion membrane</location>
        <topology evidence="9">Multi-pass membrane protein</topology>
    </subcellularLocation>
</comment>
<keyword evidence="9" id="KW-0520">NAD</keyword>
<keyword evidence="4 9" id="KW-0813">Transport</keyword>
<dbReference type="PANTHER" id="PTHR11058">
    <property type="entry name" value="NADH-UBIQUINONE OXIDOREDUCTASE CHAIN 3"/>
    <property type="match status" value="1"/>
</dbReference>
<evidence type="ECO:0000256" key="3">
    <source>
        <dbReference type="ARBA" id="ARBA00021007"/>
    </source>
</evidence>
<gene>
    <name evidence="10" type="primary">nad3</name>
    <name evidence="11" type="synonym">ND3</name>
</gene>
<evidence type="ECO:0000256" key="7">
    <source>
        <dbReference type="ARBA" id="ARBA00023136"/>
    </source>
</evidence>
<evidence type="ECO:0000256" key="6">
    <source>
        <dbReference type="ARBA" id="ARBA00022989"/>
    </source>
</evidence>
<dbReference type="RefSeq" id="YP_005353014.1">
    <property type="nucleotide sequence ID" value="NC_017007.1"/>
</dbReference>
<evidence type="ECO:0000256" key="5">
    <source>
        <dbReference type="ARBA" id="ARBA00022692"/>
    </source>
</evidence>
<keyword evidence="9" id="KW-1278">Translocase</keyword>
<dbReference type="Pfam" id="PF00507">
    <property type="entry name" value="Oxidored_q4"/>
    <property type="match status" value="1"/>
</dbReference>
<evidence type="ECO:0000256" key="9">
    <source>
        <dbReference type="RuleBase" id="RU003640"/>
    </source>
</evidence>
<evidence type="ECO:0000256" key="4">
    <source>
        <dbReference type="ARBA" id="ARBA00022448"/>
    </source>
</evidence>
<keyword evidence="6 9" id="KW-1133">Transmembrane helix</keyword>
<comment type="catalytic activity">
    <reaction evidence="8 9">
        <text>a ubiquinone + NADH + 5 H(+)(in) = a ubiquinol + NAD(+) + 4 H(+)(out)</text>
        <dbReference type="Rhea" id="RHEA:29091"/>
        <dbReference type="Rhea" id="RHEA-COMP:9565"/>
        <dbReference type="Rhea" id="RHEA-COMP:9566"/>
        <dbReference type="ChEBI" id="CHEBI:15378"/>
        <dbReference type="ChEBI" id="CHEBI:16389"/>
        <dbReference type="ChEBI" id="CHEBI:17976"/>
        <dbReference type="ChEBI" id="CHEBI:57540"/>
        <dbReference type="ChEBI" id="CHEBI:57945"/>
        <dbReference type="EC" id="7.1.1.2"/>
    </reaction>
</comment>
<geneLocation type="mitochondrion" evidence="10"/>
<dbReference type="EC" id="7.1.1.2" evidence="9"/>
<feature type="transmembrane region" description="Helical" evidence="9">
    <location>
        <begin position="7"/>
        <end position="25"/>
    </location>
</feature>
<dbReference type="EMBL" id="JN871914">
    <property type="protein sequence ID" value="AET62614.1"/>
    <property type="molecule type" value="Genomic_DNA"/>
</dbReference>
<dbReference type="CTD" id="4537"/>
<keyword evidence="9 10" id="KW-0496">Mitochondrion</keyword>
<dbReference type="EMBL" id="MT862413">
    <property type="protein sequence ID" value="QNV11908.1"/>
    <property type="molecule type" value="Genomic_DNA"/>
</dbReference>
<keyword evidence="9" id="KW-0679">Respiratory chain</keyword>
<dbReference type="AlphaFoldDB" id="H9A9I9"/>
<keyword evidence="7 9" id="KW-0472">Membrane</keyword>
<dbReference type="GO" id="GO:0031966">
    <property type="term" value="C:mitochondrial membrane"/>
    <property type="evidence" value="ECO:0007669"/>
    <property type="project" value="UniProtKB-SubCell"/>
</dbReference>
<proteinExistence type="inferred from homology"/>
<organism evidence="10">
    <name type="scientific">Philanthus triangulum</name>
    <name type="common">European beewolf</name>
    <dbReference type="NCBI Taxonomy" id="280486"/>
    <lineage>
        <taxon>Eukaryota</taxon>
        <taxon>Metazoa</taxon>
        <taxon>Ecdysozoa</taxon>
        <taxon>Arthropoda</taxon>
        <taxon>Hexapoda</taxon>
        <taxon>Insecta</taxon>
        <taxon>Pterygota</taxon>
        <taxon>Neoptera</taxon>
        <taxon>Endopterygota</taxon>
        <taxon>Hymenoptera</taxon>
        <taxon>Apocrita</taxon>
        <taxon>Aculeata</taxon>
        <taxon>Apoidea</taxon>
        <taxon>Crabronidae</taxon>
        <taxon>Philanthinae</taxon>
        <taxon>Philanthini</taxon>
        <taxon>Philanthina</taxon>
        <taxon>Philanthus</taxon>
    </lineage>
</organism>
<keyword evidence="9" id="KW-0249">Electron transport</keyword>
<accession>H9A9I9</accession>
<dbReference type="PANTHER" id="PTHR11058:SF9">
    <property type="entry name" value="NADH-UBIQUINONE OXIDOREDUCTASE CHAIN 3"/>
    <property type="match status" value="1"/>
</dbReference>
<dbReference type="InterPro" id="IPR038430">
    <property type="entry name" value="NDAH_ubi_oxred_su3_sf"/>
</dbReference>
<dbReference type="GO" id="GO:0008137">
    <property type="term" value="F:NADH dehydrogenase (ubiquinone) activity"/>
    <property type="evidence" value="ECO:0007669"/>
    <property type="project" value="UniProtKB-UniRule"/>
</dbReference>
<sequence>MKSMMIISFLFIMISILILMLNLLFSKKSSKDREKMTPFECGFDPLTNSRLPFSIQFFLISLMFLIFDIEIILLLPMIFFMKMKINLNIILMFITFLSILILSTYLEWLESNLNWVI</sequence>
<dbReference type="GeneID" id="11946019"/>
<keyword evidence="9" id="KW-0830">Ubiquinone</keyword>
<keyword evidence="5 9" id="KW-0812">Transmembrane</keyword>
<feature type="transmembrane region" description="Helical" evidence="9">
    <location>
        <begin position="87"/>
        <end position="106"/>
    </location>
</feature>
<dbReference type="InterPro" id="IPR000440">
    <property type="entry name" value="NADH_UbQ/plastoQ_OxRdtase_su3"/>
</dbReference>